<dbReference type="EMBL" id="BPVZ01000031">
    <property type="protein sequence ID" value="GKV09663.1"/>
    <property type="molecule type" value="Genomic_DNA"/>
</dbReference>
<keyword evidence="17" id="KW-1185">Reference proteome</keyword>
<proteinExistence type="inferred from homology"/>
<evidence type="ECO:0000256" key="3">
    <source>
        <dbReference type="ARBA" id="ARBA00003976"/>
    </source>
</evidence>
<dbReference type="EC" id="2.3.2.31" evidence="6"/>
<dbReference type="InterPro" id="IPR031127">
    <property type="entry name" value="E3_UB_ligase_RBR"/>
</dbReference>
<dbReference type="InterPro" id="IPR001841">
    <property type="entry name" value="Znf_RING"/>
</dbReference>
<dbReference type="InterPro" id="IPR002867">
    <property type="entry name" value="IBR_dom"/>
</dbReference>
<keyword evidence="8" id="KW-0479">Metal-binding</keyword>
<dbReference type="InterPro" id="IPR017907">
    <property type="entry name" value="Znf_RING_CS"/>
</dbReference>
<dbReference type="GO" id="GO:0016567">
    <property type="term" value="P:protein ubiquitination"/>
    <property type="evidence" value="ECO:0007669"/>
    <property type="project" value="InterPro"/>
</dbReference>
<dbReference type="Gene3D" id="1.20.120.1750">
    <property type="match status" value="1"/>
</dbReference>
<comment type="similarity">
    <text evidence="5">Belongs to the RBR family. Ariadne subfamily.</text>
</comment>
<evidence type="ECO:0000256" key="5">
    <source>
        <dbReference type="ARBA" id="ARBA00005884"/>
    </source>
</evidence>
<keyword evidence="7" id="KW-0808">Transferase</keyword>
<sequence length="286" mass="33233">MATKSKLELGFFQFLYIPELMEGGGEENFLESDARYAEELQYQEVLKISTDNSQLMTDNNHLPSAADSRETTGEFGESSQGYCEICVEKKENHQMIRIGSCFHSFCSDCICRQVRRRIEVGRTTITCLGENCKAVLELEDFRPLLAKEVISLWEDALCREMIPHSERIFCPFEDCSAMFVIDNEGGDIRQSECQFCHRLFCAKCGVPWHYGMRCEEYGKLDEDEKNKDDLMMRKLAEEQKWIRCPRCKFFVERIDGCPHMICRCEFQFCYLCGKDWTGDHVCCQGN</sequence>
<evidence type="ECO:0000259" key="14">
    <source>
        <dbReference type="PROSITE" id="PS50089"/>
    </source>
</evidence>
<evidence type="ECO:0000256" key="4">
    <source>
        <dbReference type="ARBA" id="ARBA00004906"/>
    </source>
</evidence>
<keyword evidence="11" id="KW-0833">Ubl conjugation pathway</keyword>
<dbReference type="InterPro" id="IPR013083">
    <property type="entry name" value="Znf_RING/FYVE/PHD"/>
</dbReference>
<dbReference type="GO" id="GO:0008270">
    <property type="term" value="F:zinc ion binding"/>
    <property type="evidence" value="ECO:0007669"/>
    <property type="project" value="UniProtKB-KW"/>
</dbReference>
<reference evidence="16 17" key="1">
    <citation type="journal article" date="2021" name="Commun. Biol.">
        <title>The genome of Shorea leprosula (Dipterocarpaceae) highlights the ecological relevance of drought in aseasonal tropical rainforests.</title>
        <authorList>
            <person name="Ng K.K.S."/>
            <person name="Kobayashi M.J."/>
            <person name="Fawcett J.A."/>
            <person name="Hatakeyama M."/>
            <person name="Paape T."/>
            <person name="Ng C.H."/>
            <person name="Ang C.C."/>
            <person name="Tnah L.H."/>
            <person name="Lee C.T."/>
            <person name="Nishiyama T."/>
            <person name="Sese J."/>
            <person name="O'Brien M.J."/>
            <person name="Copetti D."/>
            <person name="Mohd Noor M.I."/>
            <person name="Ong R.C."/>
            <person name="Putra M."/>
            <person name="Sireger I.Z."/>
            <person name="Indrioko S."/>
            <person name="Kosugi Y."/>
            <person name="Izuno A."/>
            <person name="Isagi Y."/>
            <person name="Lee S.L."/>
            <person name="Shimizu K.K."/>
        </authorList>
    </citation>
    <scope>NUCLEOTIDE SEQUENCE [LARGE SCALE GENOMIC DNA]</scope>
    <source>
        <strain evidence="16">214</strain>
    </source>
</reference>
<evidence type="ECO:0000256" key="6">
    <source>
        <dbReference type="ARBA" id="ARBA00012251"/>
    </source>
</evidence>
<dbReference type="Gene3D" id="3.30.40.10">
    <property type="entry name" value="Zinc/RING finger domain, C3HC4 (zinc finger)"/>
    <property type="match status" value="1"/>
</dbReference>
<evidence type="ECO:0000256" key="1">
    <source>
        <dbReference type="ARBA" id="ARBA00001798"/>
    </source>
</evidence>
<keyword evidence="9" id="KW-0677">Repeat</keyword>
<evidence type="ECO:0000256" key="11">
    <source>
        <dbReference type="ARBA" id="ARBA00022786"/>
    </source>
</evidence>
<evidence type="ECO:0000256" key="13">
    <source>
        <dbReference type="PROSITE-ProRule" id="PRU00175"/>
    </source>
</evidence>
<dbReference type="PANTHER" id="PTHR11685">
    <property type="entry name" value="RBR FAMILY RING FINGER AND IBR DOMAIN-CONTAINING"/>
    <property type="match status" value="1"/>
</dbReference>
<dbReference type="PROSITE" id="PS51873">
    <property type="entry name" value="TRIAD"/>
    <property type="match status" value="1"/>
</dbReference>
<feature type="domain" description="RING-type" evidence="15">
    <location>
        <begin position="79"/>
        <end position="286"/>
    </location>
</feature>
<organism evidence="16 17">
    <name type="scientific">Rubroshorea leprosula</name>
    <dbReference type="NCBI Taxonomy" id="152421"/>
    <lineage>
        <taxon>Eukaryota</taxon>
        <taxon>Viridiplantae</taxon>
        <taxon>Streptophyta</taxon>
        <taxon>Embryophyta</taxon>
        <taxon>Tracheophyta</taxon>
        <taxon>Spermatophyta</taxon>
        <taxon>Magnoliopsida</taxon>
        <taxon>eudicotyledons</taxon>
        <taxon>Gunneridae</taxon>
        <taxon>Pentapetalae</taxon>
        <taxon>rosids</taxon>
        <taxon>malvids</taxon>
        <taxon>Malvales</taxon>
        <taxon>Dipterocarpaceae</taxon>
        <taxon>Rubroshorea</taxon>
    </lineage>
</organism>
<accession>A0AAV5JE83</accession>
<comment type="function">
    <text evidence="3">Might act as an E3 ubiquitin-protein ligase, or as part of E3 complex, which accepts ubiquitin from specific E2 ubiquitin-conjugating enzymes and then transfers it to substrates.</text>
</comment>
<dbReference type="CDD" id="cd22582">
    <property type="entry name" value="BRcat_RBR_unk"/>
    <property type="match status" value="1"/>
</dbReference>
<dbReference type="FunFam" id="3.30.40.10:FF:000230">
    <property type="entry name" value="RBR-type E3 ubiquitin transferase"/>
    <property type="match status" value="1"/>
</dbReference>
<dbReference type="InterPro" id="IPR044066">
    <property type="entry name" value="TRIAD_supradom"/>
</dbReference>
<evidence type="ECO:0000256" key="7">
    <source>
        <dbReference type="ARBA" id="ARBA00022679"/>
    </source>
</evidence>
<feature type="domain" description="RING-type" evidence="14">
    <location>
        <begin position="83"/>
        <end position="127"/>
    </location>
</feature>
<dbReference type="GO" id="GO:0061630">
    <property type="term" value="F:ubiquitin protein ligase activity"/>
    <property type="evidence" value="ECO:0007669"/>
    <property type="project" value="UniProtKB-EC"/>
</dbReference>
<protein>
    <recommendedName>
        <fullName evidence="6">RBR-type E3 ubiquitin transferase</fullName>
        <ecNumber evidence="6">2.3.2.31</ecNumber>
    </recommendedName>
</protein>
<evidence type="ECO:0000256" key="8">
    <source>
        <dbReference type="ARBA" id="ARBA00022723"/>
    </source>
</evidence>
<dbReference type="PROSITE" id="PS50089">
    <property type="entry name" value="ZF_RING_2"/>
    <property type="match status" value="1"/>
</dbReference>
<dbReference type="PROSITE" id="PS00518">
    <property type="entry name" value="ZF_RING_1"/>
    <property type="match status" value="1"/>
</dbReference>
<comment type="cofactor">
    <cofactor evidence="2">
        <name>Zn(2+)</name>
        <dbReference type="ChEBI" id="CHEBI:29105"/>
    </cofactor>
</comment>
<dbReference type="SMART" id="SM00647">
    <property type="entry name" value="IBR"/>
    <property type="match status" value="2"/>
</dbReference>
<comment type="pathway">
    <text evidence="4">Protein modification; protein ubiquitination.</text>
</comment>
<keyword evidence="12" id="KW-0862">Zinc</keyword>
<evidence type="ECO:0000256" key="12">
    <source>
        <dbReference type="ARBA" id="ARBA00022833"/>
    </source>
</evidence>
<gene>
    <name evidence="16" type="ORF">SLEP1_g21125</name>
</gene>
<dbReference type="Proteomes" id="UP001054252">
    <property type="component" value="Unassembled WGS sequence"/>
</dbReference>
<dbReference type="Pfam" id="PF01485">
    <property type="entry name" value="IBR"/>
    <property type="match status" value="2"/>
</dbReference>
<evidence type="ECO:0000256" key="10">
    <source>
        <dbReference type="ARBA" id="ARBA00022771"/>
    </source>
</evidence>
<evidence type="ECO:0000256" key="9">
    <source>
        <dbReference type="ARBA" id="ARBA00022737"/>
    </source>
</evidence>
<evidence type="ECO:0000313" key="16">
    <source>
        <dbReference type="EMBL" id="GKV09663.1"/>
    </source>
</evidence>
<dbReference type="SUPFAM" id="SSF57850">
    <property type="entry name" value="RING/U-box"/>
    <property type="match status" value="3"/>
</dbReference>
<comment type="caution">
    <text evidence="16">The sequence shown here is derived from an EMBL/GenBank/DDBJ whole genome shotgun (WGS) entry which is preliminary data.</text>
</comment>
<dbReference type="CDD" id="cd22584">
    <property type="entry name" value="Rcat_RBR_unk"/>
    <property type="match status" value="1"/>
</dbReference>
<dbReference type="AlphaFoldDB" id="A0AAV5JE83"/>
<comment type="catalytic activity">
    <reaction evidence="1">
        <text>[E2 ubiquitin-conjugating enzyme]-S-ubiquitinyl-L-cysteine + [acceptor protein]-L-lysine = [E2 ubiquitin-conjugating enzyme]-L-cysteine + [acceptor protein]-N(6)-ubiquitinyl-L-lysine.</text>
        <dbReference type="EC" id="2.3.2.31"/>
    </reaction>
</comment>
<evidence type="ECO:0000256" key="2">
    <source>
        <dbReference type="ARBA" id="ARBA00001947"/>
    </source>
</evidence>
<evidence type="ECO:0000259" key="15">
    <source>
        <dbReference type="PROSITE" id="PS51873"/>
    </source>
</evidence>
<name>A0AAV5JE83_9ROSI</name>
<evidence type="ECO:0000313" key="17">
    <source>
        <dbReference type="Proteomes" id="UP001054252"/>
    </source>
</evidence>
<keyword evidence="10 13" id="KW-0863">Zinc-finger</keyword>